<keyword evidence="4" id="KW-0653">Protein transport</keyword>
<keyword evidence="5" id="KW-0811">Translocation</keyword>
<evidence type="ECO:0000256" key="8">
    <source>
        <dbReference type="SAM" id="MobiDB-lite"/>
    </source>
</evidence>
<keyword evidence="7" id="KW-0539">Nucleus</keyword>
<keyword evidence="12" id="KW-1185">Reference proteome</keyword>
<evidence type="ECO:0000256" key="5">
    <source>
        <dbReference type="ARBA" id="ARBA00023010"/>
    </source>
</evidence>
<dbReference type="PANTHER" id="PTHR23198:SF26">
    <property type="entry name" value="NUCLEAR PORE COMPLEX PROTEIN NUP96"/>
    <property type="match status" value="1"/>
</dbReference>
<evidence type="ECO:0000313" key="11">
    <source>
        <dbReference type="EMBL" id="KAH0874415.1"/>
    </source>
</evidence>
<reference evidence="11 12" key="1">
    <citation type="submission" date="2021-05" db="EMBL/GenBank/DDBJ databases">
        <title>Genome Assembly of Synthetic Allotetraploid Brassica napus Reveals Homoeologous Exchanges between Subgenomes.</title>
        <authorList>
            <person name="Davis J.T."/>
        </authorList>
    </citation>
    <scope>NUCLEOTIDE SEQUENCE [LARGE SCALE GENOMIC DNA]</scope>
    <source>
        <strain evidence="12">cv. Da-Ae</strain>
        <tissue evidence="11">Seedling</tissue>
    </source>
</reference>
<dbReference type="Gene3D" id="1.10.238.200">
    <property type="entry name" value="Cullin, PONY binding domain"/>
    <property type="match status" value="1"/>
</dbReference>
<dbReference type="EMBL" id="JAGKQM010000016">
    <property type="protein sequence ID" value="KAH0874415.1"/>
    <property type="molecule type" value="Genomic_DNA"/>
</dbReference>
<comment type="caution">
    <text evidence="11">The sequence shown here is derived from an EMBL/GenBank/DDBJ whole genome shotgun (WGS) entry which is preliminary data.</text>
</comment>
<dbReference type="InterPro" id="IPR021967">
    <property type="entry name" value="Nup98_C"/>
</dbReference>
<dbReference type="Proteomes" id="UP000824890">
    <property type="component" value="Unassembled WGS sequence"/>
</dbReference>
<dbReference type="Gene3D" id="1.25.40.690">
    <property type="match status" value="1"/>
</dbReference>
<proteinExistence type="predicted"/>
<feature type="domain" description="DCUN1" evidence="9">
    <location>
        <begin position="1124"/>
        <end position="1299"/>
    </location>
</feature>
<keyword evidence="6" id="KW-0906">Nuclear pore complex</keyword>
<evidence type="ECO:0000256" key="7">
    <source>
        <dbReference type="ARBA" id="ARBA00023242"/>
    </source>
</evidence>
<keyword evidence="2" id="KW-0813">Transport</keyword>
<protein>
    <recommendedName>
        <fullName evidence="13">Peptidase S59 domain-containing protein</fullName>
    </recommendedName>
</protein>
<gene>
    <name evidence="11" type="ORF">HID58_071777</name>
</gene>
<dbReference type="Pfam" id="PF12110">
    <property type="entry name" value="Nup96"/>
    <property type="match status" value="1"/>
</dbReference>
<evidence type="ECO:0000256" key="6">
    <source>
        <dbReference type="ARBA" id="ARBA00023132"/>
    </source>
</evidence>
<dbReference type="Pfam" id="PF04096">
    <property type="entry name" value="Nucleoporin2"/>
    <property type="match status" value="1"/>
</dbReference>
<dbReference type="Gene3D" id="1.10.238.10">
    <property type="entry name" value="EF-hand"/>
    <property type="match status" value="1"/>
</dbReference>
<evidence type="ECO:0000256" key="4">
    <source>
        <dbReference type="ARBA" id="ARBA00022927"/>
    </source>
</evidence>
<feature type="domain" description="Peptidase S59" evidence="10">
    <location>
        <begin position="104"/>
        <end position="237"/>
    </location>
</feature>
<organism evidence="11 12">
    <name type="scientific">Brassica napus</name>
    <name type="common">Rape</name>
    <dbReference type="NCBI Taxonomy" id="3708"/>
    <lineage>
        <taxon>Eukaryota</taxon>
        <taxon>Viridiplantae</taxon>
        <taxon>Streptophyta</taxon>
        <taxon>Embryophyta</taxon>
        <taxon>Tracheophyta</taxon>
        <taxon>Spermatophyta</taxon>
        <taxon>Magnoliopsida</taxon>
        <taxon>eudicotyledons</taxon>
        <taxon>Gunneridae</taxon>
        <taxon>Pentapetalae</taxon>
        <taxon>rosids</taxon>
        <taxon>malvids</taxon>
        <taxon>Brassicales</taxon>
        <taxon>Brassicaceae</taxon>
        <taxon>Brassiceae</taxon>
        <taxon>Brassica</taxon>
    </lineage>
</organism>
<comment type="subcellular location">
    <subcellularLocation>
        <location evidence="1">Nucleus</location>
        <location evidence="1">Nuclear pore complex</location>
    </subcellularLocation>
</comment>
<evidence type="ECO:0000256" key="2">
    <source>
        <dbReference type="ARBA" id="ARBA00022448"/>
    </source>
</evidence>
<dbReference type="InterPro" id="IPR042460">
    <property type="entry name" value="DCN1-like_PONY"/>
</dbReference>
<feature type="compositionally biased region" description="Polar residues" evidence="8">
    <location>
        <begin position="328"/>
        <end position="348"/>
    </location>
</feature>
<keyword evidence="3" id="KW-0509">mRNA transport</keyword>
<dbReference type="Pfam" id="PF03556">
    <property type="entry name" value="Cullin_binding"/>
    <property type="match status" value="1"/>
</dbReference>
<name>A0ABQ7Z2J8_BRANA</name>
<dbReference type="InterPro" id="IPR005176">
    <property type="entry name" value="PONY_dom"/>
</dbReference>
<evidence type="ECO:0008006" key="13">
    <source>
        <dbReference type="Google" id="ProtNLM"/>
    </source>
</evidence>
<dbReference type="InterPro" id="IPR037665">
    <property type="entry name" value="Nucleoporin_S59-like"/>
</dbReference>
<dbReference type="SUPFAM" id="SSF82215">
    <property type="entry name" value="C-terminal autoproteolytic domain of nucleoporin nup98"/>
    <property type="match status" value="1"/>
</dbReference>
<evidence type="ECO:0000259" key="10">
    <source>
        <dbReference type="PROSITE" id="PS51434"/>
    </source>
</evidence>
<evidence type="ECO:0000313" key="12">
    <source>
        <dbReference type="Proteomes" id="UP000824890"/>
    </source>
</evidence>
<dbReference type="Gene3D" id="3.30.1610.10">
    <property type="entry name" value="Peptidase S59, nucleoporin"/>
    <property type="match status" value="1"/>
</dbReference>
<feature type="region of interest" description="Disordered" evidence="8">
    <location>
        <begin position="328"/>
        <end position="353"/>
    </location>
</feature>
<dbReference type="InterPro" id="IPR007230">
    <property type="entry name" value="Nup98_auto-Pept-S59_dom"/>
</dbReference>
<dbReference type="PROSITE" id="PS51229">
    <property type="entry name" value="DCUN1"/>
    <property type="match status" value="1"/>
</dbReference>
<evidence type="ECO:0000256" key="1">
    <source>
        <dbReference type="ARBA" id="ARBA00004567"/>
    </source>
</evidence>
<sequence>MRSHPCVLLTFLGRTKKQEGFRSSSPPSFSNTVREQRIRCSDLEKGTGKIGKALGCCFTDFDISISTMATSLDSRKKRRISLDGDSIFSEHYEGIRDSLPSLNSPDYFLKPSMNELVQREIESPGYCSRVPDFTIGRIGYGFIKFLGSTDVRKLDLDQIVKFQRHEVSVYDDESSKPAVGEGLNKAAEVTLFVDIACGKERAGHVSSKLKQSAERQGATFISFDPEDGLWKFLVPHFSRFGLSDDEAEDMATDDNTPGLENRVGLNSDMVVADIDKMETSEPELSHSLPAHLGLDPGKMKEMRMIMFPNEDLDGSEDLRDQTSFHMTSLTKRNARPSQRSSQRNSHQDTPPVVRKTPLALLEYNPGNDKSFPGSILMVQQNKNLAVRKSKMGGFELDISHETPVTDNYSRNVVDAALFMGRSFRAGWGPNGVLLHTGKPIGSSSSQRVLSSVISVEKIAVDKVVRDKKEKVQKELIDSAFETPLSLHRELYHEDDEIRFGSFSLKLQRVVTDRVVLSDICRNYIDIIEKQLEVAGLSTSAKLFSTHQVMVWELIKVLFSERQSTERLSYAASDNEEDMMHDVKEESAEVDTEALPRIRRAEFSCWLQECVSHRVQEDVDDLDGSSYLEHLFFLLTGRELDSAVELAISKGDVRLACLLSQTGGSTVNRNDIMQQLHLWGRNGLDFNYIEKDRVKLYELLAGNIHNAIQDFTIDWKRFLGLLMWHHLSPDSSLPVIFRNYQLLLDQEKAPWPVPIYIDEGTSDGVVSNTKHSDLLYYLMLLHSREEEEIGFLKTMFSAFSSTDDPLDYHMIWHYRGILEAVGAFTSDDLHAIDMGFVAQLLSQGLCHWAIYVVLHIPYRKDHPYLHVIVIREILFQFCETWSAMESQRQFIKDLGIPSEWMDEALAVYYNYHGDFLKALDHFIECANWQRAHSIFMTSVAHSLFLSANHSEIWRIAMSMDDRKSEIENWDLGAGIYMSFYLLKSSLEEDADTMLELDSPESRNESCRSFVGRLNESLAVWGDRLPVEARVAYSKMAEEICELLLSGLSVYPDRDSQLSCFVTAFKAPLPEDVRSSHLQDARQAKHQLNMPPRSASKPSKKRSNPDSVTSSATGPVPSASNKKKSKEVDGTDKLFDKYANASSGVIDPEGIEKLCSSLEVPHTDIRILMLAWRMKAERQGYFTKAEWRIALKALKVDTIGKLKKALPELEKEYCLTEEKQKFLDIKTICQLLDMVLGSTFRAQVDYFIDYLKIQKDYKVINMDQWRGFYRFCNEISFPDMTNYNLELAWPSILDDFFEWLREKQA</sequence>
<dbReference type="PROSITE" id="PS51434">
    <property type="entry name" value="NUP_C"/>
    <property type="match status" value="1"/>
</dbReference>
<dbReference type="PANTHER" id="PTHR23198">
    <property type="entry name" value="NUCLEOPORIN"/>
    <property type="match status" value="1"/>
</dbReference>
<dbReference type="InterPro" id="IPR036903">
    <property type="entry name" value="Nup98_auto-Pept-S59_dom_sf"/>
</dbReference>
<evidence type="ECO:0000259" key="9">
    <source>
        <dbReference type="PROSITE" id="PS51229"/>
    </source>
</evidence>
<feature type="region of interest" description="Disordered" evidence="8">
    <location>
        <begin position="1072"/>
        <end position="1125"/>
    </location>
</feature>
<evidence type="ECO:0000256" key="3">
    <source>
        <dbReference type="ARBA" id="ARBA00022816"/>
    </source>
</evidence>
<accession>A0ABQ7Z2J8</accession>
<feature type="compositionally biased region" description="Basic and acidic residues" evidence="8">
    <location>
        <begin position="1072"/>
        <end position="1081"/>
    </location>
</feature>